<accession>A0A0R1HHX3</accession>
<comment type="caution">
    <text evidence="1">The sequence shown here is derived from an EMBL/GenBank/DDBJ whole genome shotgun (WGS) entry which is preliminary data.</text>
</comment>
<reference evidence="1 2" key="1">
    <citation type="journal article" date="2015" name="Genome Announc.">
        <title>Expanding the biotechnology potential of lactobacilli through comparative genomics of 213 strains and associated genera.</title>
        <authorList>
            <person name="Sun Z."/>
            <person name="Harris H.M."/>
            <person name="McCann A."/>
            <person name="Guo C."/>
            <person name="Argimon S."/>
            <person name="Zhang W."/>
            <person name="Yang X."/>
            <person name="Jeffery I.B."/>
            <person name="Cooney J.C."/>
            <person name="Kagawa T.F."/>
            <person name="Liu W."/>
            <person name="Song Y."/>
            <person name="Salvetti E."/>
            <person name="Wrobel A."/>
            <person name="Rasinkangas P."/>
            <person name="Parkhill J."/>
            <person name="Rea M.C."/>
            <person name="O'Sullivan O."/>
            <person name="Ritari J."/>
            <person name="Douillard F.P."/>
            <person name="Paul Ross R."/>
            <person name="Yang R."/>
            <person name="Briner A.E."/>
            <person name="Felis G.E."/>
            <person name="de Vos W.M."/>
            <person name="Barrangou R."/>
            <person name="Klaenhammer T.R."/>
            <person name="Caufield P.W."/>
            <person name="Cui Y."/>
            <person name="Zhang H."/>
            <person name="O'Toole P.W."/>
        </authorList>
    </citation>
    <scope>NUCLEOTIDE SEQUENCE [LARGE SCALE GENOMIC DNA]</scope>
    <source>
        <strain evidence="1 2">DSM 15638</strain>
    </source>
</reference>
<gene>
    <name evidence="1" type="ORF">FC66_GL001291</name>
</gene>
<organism evidence="1 2">
    <name type="scientific">Dellaglioa algida DSM 15638</name>
    <dbReference type="NCBI Taxonomy" id="1423719"/>
    <lineage>
        <taxon>Bacteria</taxon>
        <taxon>Bacillati</taxon>
        <taxon>Bacillota</taxon>
        <taxon>Bacilli</taxon>
        <taxon>Lactobacillales</taxon>
        <taxon>Lactobacillaceae</taxon>
        <taxon>Dellaglioa</taxon>
    </lineage>
</organism>
<evidence type="ECO:0000313" key="1">
    <source>
        <dbReference type="EMBL" id="KRK45640.1"/>
    </source>
</evidence>
<keyword evidence="2" id="KW-1185">Reference proteome</keyword>
<protein>
    <submittedName>
        <fullName evidence="1">Uncharacterized protein</fullName>
    </submittedName>
</protein>
<sequence length="267" mass="30968">MGMIVVRDNLVYIHVETVSHLILSYGISRTDFITSIPRLPTNILSLNPVDYENEIDIATGFNTVTGEENIARYLNKGTTGVKQNWIDFDSQDDLELITPREVSEFLYLGHTFSHIQSPFYYKLQNDYVFLTLPNDALKIYYRYLNQFYSVFSKSVIRHANRAYREKNGLFRRRPMMLEKVPKSITEELMPLFVEGAVLDFSMMTVNNTKLSVPVYVMVDSIYQMKWHEPTLETESAKLVASLDYDFSDQVWSIVISNQAAFEDSIVF</sequence>
<dbReference type="PATRIC" id="fig|1423719.4.peg.1312"/>
<dbReference type="STRING" id="1423719.FC66_GL001291"/>
<dbReference type="AlphaFoldDB" id="A0A0R1HHX3"/>
<name>A0A0R1HHX3_9LACO</name>
<evidence type="ECO:0000313" key="2">
    <source>
        <dbReference type="Proteomes" id="UP000051450"/>
    </source>
</evidence>
<dbReference type="Proteomes" id="UP000051450">
    <property type="component" value="Unassembled WGS sequence"/>
</dbReference>
<dbReference type="EMBL" id="AZDI01000006">
    <property type="protein sequence ID" value="KRK45640.1"/>
    <property type="molecule type" value="Genomic_DNA"/>
</dbReference>
<proteinExistence type="predicted"/>